<evidence type="ECO:0000313" key="2">
    <source>
        <dbReference type="EMBL" id="KIJ43121.1"/>
    </source>
</evidence>
<organism evidence="2 3">
    <name type="scientific">Sphaerobolus stellatus (strain SS14)</name>
    <dbReference type="NCBI Taxonomy" id="990650"/>
    <lineage>
        <taxon>Eukaryota</taxon>
        <taxon>Fungi</taxon>
        <taxon>Dikarya</taxon>
        <taxon>Basidiomycota</taxon>
        <taxon>Agaricomycotina</taxon>
        <taxon>Agaricomycetes</taxon>
        <taxon>Phallomycetidae</taxon>
        <taxon>Geastrales</taxon>
        <taxon>Sphaerobolaceae</taxon>
        <taxon>Sphaerobolus</taxon>
    </lineage>
</organism>
<keyword evidence="1" id="KW-1133">Transmembrane helix</keyword>
<proteinExistence type="predicted"/>
<evidence type="ECO:0000256" key="1">
    <source>
        <dbReference type="SAM" id="Phobius"/>
    </source>
</evidence>
<evidence type="ECO:0000313" key="3">
    <source>
        <dbReference type="Proteomes" id="UP000054279"/>
    </source>
</evidence>
<dbReference type="HOGENOM" id="CLU_084852_0_0_1"/>
<dbReference type="AlphaFoldDB" id="A0A0C9VXG3"/>
<dbReference type="EMBL" id="KN837125">
    <property type="protein sequence ID" value="KIJ43121.1"/>
    <property type="molecule type" value="Genomic_DNA"/>
</dbReference>
<gene>
    <name evidence="2" type="ORF">M422DRAFT_47980</name>
</gene>
<reference evidence="2 3" key="1">
    <citation type="submission" date="2014-06" db="EMBL/GenBank/DDBJ databases">
        <title>Evolutionary Origins and Diversification of the Mycorrhizal Mutualists.</title>
        <authorList>
            <consortium name="DOE Joint Genome Institute"/>
            <consortium name="Mycorrhizal Genomics Consortium"/>
            <person name="Kohler A."/>
            <person name="Kuo A."/>
            <person name="Nagy L.G."/>
            <person name="Floudas D."/>
            <person name="Copeland A."/>
            <person name="Barry K.W."/>
            <person name="Cichocki N."/>
            <person name="Veneault-Fourrey C."/>
            <person name="LaButti K."/>
            <person name="Lindquist E.A."/>
            <person name="Lipzen A."/>
            <person name="Lundell T."/>
            <person name="Morin E."/>
            <person name="Murat C."/>
            <person name="Riley R."/>
            <person name="Ohm R."/>
            <person name="Sun H."/>
            <person name="Tunlid A."/>
            <person name="Henrissat B."/>
            <person name="Grigoriev I.V."/>
            <person name="Hibbett D.S."/>
            <person name="Martin F."/>
        </authorList>
    </citation>
    <scope>NUCLEOTIDE SEQUENCE [LARGE SCALE GENOMIC DNA]</scope>
    <source>
        <strain evidence="2 3">SS14</strain>
    </source>
</reference>
<name>A0A0C9VXG3_SPHS4</name>
<keyword evidence="1" id="KW-0812">Transmembrane</keyword>
<dbReference type="Proteomes" id="UP000054279">
    <property type="component" value="Unassembled WGS sequence"/>
</dbReference>
<feature type="transmembrane region" description="Helical" evidence="1">
    <location>
        <begin position="23"/>
        <end position="43"/>
    </location>
</feature>
<keyword evidence="1" id="KW-0472">Membrane</keyword>
<keyword evidence="3" id="KW-1185">Reference proteome</keyword>
<accession>A0A0C9VXG3</accession>
<sequence>MGADSWCCLTISMRKAVFVLEEGLCASAMVTAYVLGILCTLSLPTQSLTMRASLFFLFPLLGIGYVNPEAETEAEDSGAQAPETQPLSIDGACAARHAHSRRTLGHRHEFEARSPTCEYSPHKSLTRRDTPLDGTDVGVAVGLPSVGLSLGNITTKLGNINLTVTNITIAVGNIDVENIAIGNITVIVSVPLPGASPIQAFSAFSSATSISSSTATATSTVSPATSVTQAARFFRRQDDSLTTITPTPTATETSGGSGPVATATVTGGPVSLGAGSVDTEIGNITIFVGNVNVSTGDIKIKNVTVGNIFVFVQVGQPDLTGAVGNLTNTLGGVPL</sequence>
<dbReference type="OrthoDB" id="3009638at2759"/>
<protein>
    <submittedName>
        <fullName evidence="2">Uncharacterized protein</fullName>
    </submittedName>
</protein>